<comment type="caution">
    <text evidence="1">The sequence shown here is derived from an EMBL/GenBank/DDBJ whole genome shotgun (WGS) entry which is preliminary data.</text>
</comment>
<sequence length="80" mass="9380">MPPGFRHFRKIGHFTEKPILCQAYRPLDLTFRHRVFWFHHLQIKLQRPPGGTLSLSLSVPEISSVPTRFRYKGIEVPPKS</sequence>
<evidence type="ECO:0000313" key="1">
    <source>
        <dbReference type="EMBL" id="CAD2189931.1"/>
    </source>
</evidence>
<dbReference type="AlphaFoldDB" id="A0A6V7WSB8"/>
<accession>A0A6V7WSB8</accession>
<evidence type="ECO:0000313" key="2">
    <source>
        <dbReference type="Proteomes" id="UP000580250"/>
    </source>
</evidence>
<name>A0A6V7WSB8_MELEN</name>
<proteinExistence type="predicted"/>
<organism evidence="1 2">
    <name type="scientific">Meloidogyne enterolobii</name>
    <name type="common">Root-knot nematode worm</name>
    <name type="synonym">Meloidogyne mayaguensis</name>
    <dbReference type="NCBI Taxonomy" id="390850"/>
    <lineage>
        <taxon>Eukaryota</taxon>
        <taxon>Metazoa</taxon>
        <taxon>Ecdysozoa</taxon>
        <taxon>Nematoda</taxon>
        <taxon>Chromadorea</taxon>
        <taxon>Rhabditida</taxon>
        <taxon>Tylenchina</taxon>
        <taxon>Tylenchomorpha</taxon>
        <taxon>Tylenchoidea</taxon>
        <taxon>Meloidogynidae</taxon>
        <taxon>Meloidogyninae</taxon>
        <taxon>Meloidogyne</taxon>
    </lineage>
</organism>
<gene>
    <name evidence="1" type="ORF">MENT_LOCUS42683</name>
</gene>
<protein>
    <submittedName>
        <fullName evidence="1">Uncharacterized protein</fullName>
    </submittedName>
</protein>
<dbReference type="Proteomes" id="UP000580250">
    <property type="component" value="Unassembled WGS sequence"/>
</dbReference>
<dbReference type="EMBL" id="CAJEWN010000778">
    <property type="protein sequence ID" value="CAD2189931.1"/>
    <property type="molecule type" value="Genomic_DNA"/>
</dbReference>
<reference evidence="1 2" key="1">
    <citation type="submission" date="2020-08" db="EMBL/GenBank/DDBJ databases">
        <authorList>
            <person name="Koutsovoulos G."/>
            <person name="Danchin GJ E."/>
        </authorList>
    </citation>
    <scope>NUCLEOTIDE SEQUENCE [LARGE SCALE GENOMIC DNA]</scope>
</reference>